<reference evidence="1 2" key="1">
    <citation type="journal article" date="2023" name="Plants (Basel)">
        <title>Bridging the Gap: Combining Genomics and Transcriptomics Approaches to Understand Stylosanthes scabra, an Orphan Legume from the Brazilian Caatinga.</title>
        <authorList>
            <person name="Ferreira-Neto J.R.C."/>
            <person name="da Silva M.D."/>
            <person name="Binneck E."/>
            <person name="de Melo N.F."/>
            <person name="da Silva R.H."/>
            <person name="de Melo A.L.T.M."/>
            <person name="Pandolfi V."/>
            <person name="Bustamante F.O."/>
            <person name="Brasileiro-Vidal A.C."/>
            <person name="Benko-Iseppon A.M."/>
        </authorList>
    </citation>
    <scope>NUCLEOTIDE SEQUENCE [LARGE SCALE GENOMIC DNA]</scope>
    <source>
        <tissue evidence="1">Leaves</tissue>
    </source>
</reference>
<keyword evidence="2" id="KW-1185">Reference proteome</keyword>
<protein>
    <submittedName>
        <fullName evidence="1">Uncharacterized protein</fullName>
    </submittedName>
</protein>
<name>A0ABU6VSL2_9FABA</name>
<comment type="caution">
    <text evidence="1">The sequence shown here is derived from an EMBL/GenBank/DDBJ whole genome shotgun (WGS) entry which is preliminary data.</text>
</comment>
<proteinExistence type="predicted"/>
<feature type="non-terminal residue" evidence="1">
    <location>
        <position position="1"/>
    </location>
</feature>
<organism evidence="1 2">
    <name type="scientific">Stylosanthes scabra</name>
    <dbReference type="NCBI Taxonomy" id="79078"/>
    <lineage>
        <taxon>Eukaryota</taxon>
        <taxon>Viridiplantae</taxon>
        <taxon>Streptophyta</taxon>
        <taxon>Embryophyta</taxon>
        <taxon>Tracheophyta</taxon>
        <taxon>Spermatophyta</taxon>
        <taxon>Magnoliopsida</taxon>
        <taxon>eudicotyledons</taxon>
        <taxon>Gunneridae</taxon>
        <taxon>Pentapetalae</taxon>
        <taxon>rosids</taxon>
        <taxon>fabids</taxon>
        <taxon>Fabales</taxon>
        <taxon>Fabaceae</taxon>
        <taxon>Papilionoideae</taxon>
        <taxon>50 kb inversion clade</taxon>
        <taxon>dalbergioids sensu lato</taxon>
        <taxon>Dalbergieae</taxon>
        <taxon>Pterocarpus clade</taxon>
        <taxon>Stylosanthes</taxon>
    </lineage>
</organism>
<accession>A0ABU6VSL2</accession>
<dbReference type="EMBL" id="JASCZI010152091">
    <property type="protein sequence ID" value="MED6175376.1"/>
    <property type="molecule type" value="Genomic_DNA"/>
</dbReference>
<sequence length="71" mass="7750">VDDSKGGKGQRRRLDLKKIPRMGHKLECLTSYKRNLAAGVSSSDAKKPCLEITDVARVGEGATQKLAPKDR</sequence>
<dbReference type="Proteomes" id="UP001341840">
    <property type="component" value="Unassembled WGS sequence"/>
</dbReference>
<evidence type="ECO:0000313" key="1">
    <source>
        <dbReference type="EMBL" id="MED6175376.1"/>
    </source>
</evidence>
<gene>
    <name evidence="1" type="ORF">PIB30_077797</name>
</gene>
<evidence type="ECO:0000313" key="2">
    <source>
        <dbReference type="Proteomes" id="UP001341840"/>
    </source>
</evidence>